<dbReference type="AlphaFoldDB" id="A0A0E2APL1"/>
<protein>
    <submittedName>
        <fullName evidence="1">Uncharacterized protein</fullName>
    </submittedName>
</protein>
<dbReference type="SUPFAM" id="SSF53098">
    <property type="entry name" value="Ribonuclease H-like"/>
    <property type="match status" value="1"/>
</dbReference>
<proteinExistence type="predicted"/>
<dbReference type="InterPro" id="IPR036397">
    <property type="entry name" value="RNaseH_sf"/>
</dbReference>
<organism evidence="1 2">
    <name type="scientific">Bacteroides fragilis CL07T12C05</name>
    <dbReference type="NCBI Taxonomy" id="997883"/>
    <lineage>
        <taxon>Bacteria</taxon>
        <taxon>Pseudomonadati</taxon>
        <taxon>Bacteroidota</taxon>
        <taxon>Bacteroidia</taxon>
        <taxon>Bacteroidales</taxon>
        <taxon>Bacteroidaceae</taxon>
        <taxon>Bacteroides</taxon>
    </lineage>
</organism>
<gene>
    <name evidence="1" type="ORF">HMPREF1056_02167</name>
</gene>
<comment type="caution">
    <text evidence="1">The sequence shown here is derived from an EMBL/GenBank/DDBJ whole genome shotgun (WGS) entry which is preliminary data.</text>
</comment>
<dbReference type="GeneID" id="93048339"/>
<sequence length="151" mass="16797">MKRRIIGIDVGKNGGIVVYDTENNKLLECIKMPPTPKDLLDFLSIYKENSVCYLERVNGMTGQSASASFVFGEGYGQLTMGLIACGIPTVTVSPQTWQKTIGLRNTDKLGKTEWKNILKKKAQQLFPYAKVTLATSDALLICEYGRIKEKE</sequence>
<dbReference type="Gene3D" id="3.30.420.10">
    <property type="entry name" value="Ribonuclease H-like superfamily/Ribonuclease H"/>
    <property type="match status" value="1"/>
</dbReference>
<name>A0A0E2APL1_BACFG</name>
<dbReference type="RefSeq" id="WP_005794319.1">
    <property type="nucleotide sequence ID" value="NZ_JH724215.1"/>
</dbReference>
<dbReference type="EMBL" id="AGXN01000012">
    <property type="protein sequence ID" value="EIY96279.1"/>
    <property type="molecule type" value="Genomic_DNA"/>
</dbReference>
<reference evidence="1 2" key="1">
    <citation type="submission" date="2012-02" db="EMBL/GenBank/DDBJ databases">
        <title>The Genome Sequence of Bacteroides fragilis CL07T12C05.</title>
        <authorList>
            <consortium name="The Broad Institute Genome Sequencing Platform"/>
            <person name="Earl A."/>
            <person name="Ward D."/>
            <person name="Feldgarden M."/>
            <person name="Gevers D."/>
            <person name="Zitomersky N.L."/>
            <person name="Coyne M.J."/>
            <person name="Comstock L.E."/>
            <person name="Young S.K."/>
            <person name="Zeng Q."/>
            <person name="Gargeya S."/>
            <person name="Fitzgerald M."/>
            <person name="Haas B."/>
            <person name="Abouelleil A."/>
            <person name="Alvarado L."/>
            <person name="Arachchi H.M."/>
            <person name="Berlin A."/>
            <person name="Chapman S.B."/>
            <person name="Gearin G."/>
            <person name="Goldberg J."/>
            <person name="Griggs A."/>
            <person name="Gujja S."/>
            <person name="Hansen M."/>
            <person name="Heiman D."/>
            <person name="Howarth C."/>
            <person name="Larimer J."/>
            <person name="Lui A."/>
            <person name="MacDonald P.J.P."/>
            <person name="McCowen C."/>
            <person name="Montmayeur A."/>
            <person name="Murphy C."/>
            <person name="Neiman D."/>
            <person name="Pearson M."/>
            <person name="Priest M."/>
            <person name="Roberts A."/>
            <person name="Saif S."/>
            <person name="Shea T."/>
            <person name="Sisk P."/>
            <person name="Stolte C."/>
            <person name="Sykes S."/>
            <person name="Wortman J."/>
            <person name="Nusbaum C."/>
            <person name="Birren B."/>
        </authorList>
    </citation>
    <scope>NUCLEOTIDE SEQUENCE [LARGE SCALE GENOMIC DNA]</scope>
    <source>
        <strain evidence="1 2">CL07T12C05</strain>
    </source>
</reference>
<evidence type="ECO:0000313" key="2">
    <source>
        <dbReference type="Proteomes" id="UP000003879"/>
    </source>
</evidence>
<dbReference type="PATRIC" id="fig|997883.3.peg.2265"/>
<dbReference type="Proteomes" id="UP000003879">
    <property type="component" value="Unassembled WGS sequence"/>
</dbReference>
<dbReference type="InterPro" id="IPR012337">
    <property type="entry name" value="RNaseH-like_sf"/>
</dbReference>
<evidence type="ECO:0000313" key="1">
    <source>
        <dbReference type="EMBL" id="EIY96279.1"/>
    </source>
</evidence>
<dbReference type="HOGENOM" id="CLU_140844_0_0_10"/>
<dbReference type="CDD" id="cd22992">
    <property type="entry name" value="MOC1"/>
    <property type="match status" value="1"/>
</dbReference>
<accession>A0A0E2APL1</accession>
<dbReference type="GO" id="GO:0003676">
    <property type="term" value="F:nucleic acid binding"/>
    <property type="evidence" value="ECO:0007669"/>
    <property type="project" value="InterPro"/>
</dbReference>